<evidence type="ECO:0000313" key="4">
    <source>
        <dbReference type="EMBL" id="VAW32635.1"/>
    </source>
</evidence>
<name>A0A3B0UNE9_9ZZZZ</name>
<accession>A0A3B0UNE9</accession>
<dbReference type="InterPro" id="IPR055706">
    <property type="entry name" value="Slg1/2_DUF7282"/>
</dbReference>
<dbReference type="EMBL" id="UOEV01000059">
    <property type="protein sequence ID" value="VAW32635.1"/>
    <property type="molecule type" value="Genomic_DNA"/>
</dbReference>
<evidence type="ECO:0000259" key="3">
    <source>
        <dbReference type="Pfam" id="PF23951"/>
    </source>
</evidence>
<feature type="domain" description="DUF7282" evidence="3">
    <location>
        <begin position="131"/>
        <end position="229"/>
    </location>
</feature>
<protein>
    <recommendedName>
        <fullName evidence="3">DUF7282 domain-containing protein</fullName>
    </recommendedName>
</protein>
<keyword evidence="2" id="KW-0472">Membrane</keyword>
<keyword evidence="2" id="KW-1133">Transmembrane helix</keyword>
<sequence length="246" mass="26161">MKNKKNHYNYNVNKDTTKDNNENETVTAENITAEKLFSAEKTPPLSASTTDTNSHPWRTFIVFATGGIIGALVMYLWGGNIVPSVSVSSKNNKSETSTTTVLETKPTVATSTIKNTGLVTGNVVRSDTSGAVSVEAQPAGDSVIVESVTVPPPGVWVAVQETQGDKLGNVLGATRVHGPLSNVVVSLLRNTKPNRTYAVVLYRDGGDGGVFDLSTDSVYVDFDSGKRVVVPFRTTTDSANTISAHL</sequence>
<feature type="region of interest" description="Disordered" evidence="1">
    <location>
        <begin position="1"/>
        <end position="22"/>
    </location>
</feature>
<reference evidence="4" key="1">
    <citation type="submission" date="2018-06" db="EMBL/GenBank/DDBJ databases">
        <authorList>
            <person name="Zhirakovskaya E."/>
        </authorList>
    </citation>
    <scope>NUCLEOTIDE SEQUENCE</scope>
</reference>
<evidence type="ECO:0000256" key="1">
    <source>
        <dbReference type="SAM" id="MobiDB-lite"/>
    </source>
</evidence>
<gene>
    <name evidence="4" type="ORF">MNBD_CPR01-292</name>
</gene>
<dbReference type="AlphaFoldDB" id="A0A3B0UNE9"/>
<dbReference type="Pfam" id="PF23951">
    <property type="entry name" value="DUF7282"/>
    <property type="match status" value="1"/>
</dbReference>
<evidence type="ECO:0000256" key="2">
    <source>
        <dbReference type="SAM" id="Phobius"/>
    </source>
</evidence>
<organism evidence="4">
    <name type="scientific">hydrothermal vent metagenome</name>
    <dbReference type="NCBI Taxonomy" id="652676"/>
    <lineage>
        <taxon>unclassified sequences</taxon>
        <taxon>metagenomes</taxon>
        <taxon>ecological metagenomes</taxon>
    </lineage>
</organism>
<keyword evidence="2" id="KW-0812">Transmembrane</keyword>
<proteinExistence type="predicted"/>
<feature type="transmembrane region" description="Helical" evidence="2">
    <location>
        <begin position="60"/>
        <end position="78"/>
    </location>
</feature>